<accession>A0A5B7XW04</accession>
<name>A0A5B7XW04_9MOLU</name>
<dbReference type="AlphaFoldDB" id="A0A5B7XW04"/>
<sequence length="88" mass="10509">MKKSIKNFLKFLFISPLPLVSLRKVNAVDVFMSFPQLKYMLYKLRSYMNSKNWANDTYINQVLKEFVSAYEKIINNELEIYCLNETNI</sequence>
<organism evidence="1 2">
    <name type="scientific">Mycoplasma nasistruthionis</name>
    <dbReference type="NCBI Taxonomy" id="353852"/>
    <lineage>
        <taxon>Bacteria</taxon>
        <taxon>Bacillati</taxon>
        <taxon>Mycoplasmatota</taxon>
        <taxon>Mollicutes</taxon>
        <taxon>Mycoplasmataceae</taxon>
        <taxon>Mycoplasma</taxon>
    </lineage>
</organism>
<proteinExistence type="predicted"/>
<dbReference type="EMBL" id="CP040825">
    <property type="protein sequence ID" value="QCZ36907.1"/>
    <property type="molecule type" value="Genomic_DNA"/>
</dbReference>
<evidence type="ECO:0000313" key="2">
    <source>
        <dbReference type="Proteomes" id="UP000305457"/>
    </source>
</evidence>
<dbReference type="KEGG" id="mnh:FG904_02740"/>
<dbReference type="RefSeq" id="WP_139592387.1">
    <property type="nucleotide sequence ID" value="NZ_CP040825.1"/>
</dbReference>
<reference evidence="1 2" key="1">
    <citation type="submission" date="2019-06" db="EMBL/GenBank/DDBJ databases">
        <title>Mycoplasma sp. 2F1A isolated from ostrich.</title>
        <authorList>
            <person name="Spergser J."/>
        </authorList>
    </citation>
    <scope>NUCLEOTIDE SEQUENCE [LARGE SCALE GENOMIC DNA]</scope>
    <source>
        <strain evidence="1 2">2F1A</strain>
    </source>
</reference>
<dbReference type="Proteomes" id="UP000305457">
    <property type="component" value="Chromosome"/>
</dbReference>
<protein>
    <submittedName>
        <fullName evidence="1">Uncharacterized protein</fullName>
    </submittedName>
</protein>
<evidence type="ECO:0000313" key="1">
    <source>
        <dbReference type="EMBL" id="QCZ36907.1"/>
    </source>
</evidence>
<gene>
    <name evidence="1" type="ORF">FG904_02740</name>
</gene>